<comment type="caution">
    <text evidence="4">The sequence shown here is derived from an EMBL/GenBank/DDBJ whole genome shotgun (WGS) entry which is preliminary data.</text>
</comment>
<dbReference type="InterPro" id="IPR003829">
    <property type="entry name" value="Pirin_N_dom"/>
</dbReference>
<keyword evidence="5" id="KW-1185">Reference proteome</keyword>
<evidence type="ECO:0000256" key="1">
    <source>
        <dbReference type="RuleBase" id="RU003457"/>
    </source>
</evidence>
<dbReference type="EMBL" id="JAAMPI010000264">
    <property type="protein sequence ID" value="KAF4633390.1"/>
    <property type="molecule type" value="Genomic_DNA"/>
</dbReference>
<dbReference type="Gene3D" id="2.60.120.10">
    <property type="entry name" value="Jelly Rolls"/>
    <property type="match status" value="1"/>
</dbReference>
<feature type="region of interest" description="Disordered" evidence="2">
    <location>
        <begin position="1347"/>
        <end position="1396"/>
    </location>
</feature>
<dbReference type="SUPFAM" id="SSF51182">
    <property type="entry name" value="RmlC-like cupins"/>
    <property type="match status" value="1"/>
</dbReference>
<feature type="compositionally biased region" description="Polar residues" evidence="2">
    <location>
        <begin position="1040"/>
        <end position="1059"/>
    </location>
</feature>
<dbReference type="CDD" id="cd02910">
    <property type="entry name" value="cupin_Yhhw_N"/>
    <property type="match status" value="1"/>
</dbReference>
<dbReference type="PANTHER" id="PTHR33112:SF16">
    <property type="entry name" value="HETEROKARYON INCOMPATIBILITY DOMAIN-CONTAINING PROTEIN"/>
    <property type="match status" value="1"/>
</dbReference>
<feature type="region of interest" description="Disordered" evidence="2">
    <location>
        <begin position="1153"/>
        <end position="1272"/>
    </location>
</feature>
<dbReference type="InterPro" id="IPR011051">
    <property type="entry name" value="RmlC_Cupin_sf"/>
</dbReference>
<evidence type="ECO:0000313" key="5">
    <source>
        <dbReference type="Proteomes" id="UP000566819"/>
    </source>
</evidence>
<reference evidence="4 5" key="1">
    <citation type="submission" date="2020-03" db="EMBL/GenBank/DDBJ databases">
        <title>Draft Genome Sequence of Cudoniella acicularis.</title>
        <authorList>
            <person name="Buettner E."/>
            <person name="Kellner H."/>
        </authorList>
    </citation>
    <scope>NUCLEOTIDE SEQUENCE [LARGE SCALE GENOMIC DNA]</scope>
    <source>
        <strain evidence="4 5">DSM 108380</strain>
    </source>
</reference>
<dbReference type="Pfam" id="PF06741">
    <property type="entry name" value="LsmAD"/>
    <property type="match status" value="1"/>
</dbReference>
<name>A0A8H4W6E0_9HELO</name>
<evidence type="ECO:0000313" key="4">
    <source>
        <dbReference type="EMBL" id="KAF4633390.1"/>
    </source>
</evidence>
<evidence type="ECO:0000259" key="3">
    <source>
        <dbReference type="SMART" id="SM01272"/>
    </source>
</evidence>
<organism evidence="4 5">
    <name type="scientific">Cudoniella acicularis</name>
    <dbReference type="NCBI Taxonomy" id="354080"/>
    <lineage>
        <taxon>Eukaryota</taxon>
        <taxon>Fungi</taxon>
        <taxon>Dikarya</taxon>
        <taxon>Ascomycota</taxon>
        <taxon>Pezizomycotina</taxon>
        <taxon>Leotiomycetes</taxon>
        <taxon>Helotiales</taxon>
        <taxon>Tricladiaceae</taxon>
        <taxon>Cudoniella</taxon>
    </lineage>
</organism>
<dbReference type="Pfam" id="PF06985">
    <property type="entry name" value="HET"/>
    <property type="match status" value="1"/>
</dbReference>
<evidence type="ECO:0000256" key="2">
    <source>
        <dbReference type="SAM" id="MobiDB-lite"/>
    </source>
</evidence>
<feature type="region of interest" description="Disordered" evidence="2">
    <location>
        <begin position="1428"/>
        <end position="1489"/>
    </location>
</feature>
<dbReference type="InterPro" id="IPR014710">
    <property type="entry name" value="RmlC-like_jellyroll"/>
</dbReference>
<gene>
    <name evidence="4" type="ORF">G7Y89_g4731</name>
</gene>
<proteinExistence type="inferred from homology"/>
<dbReference type="InterPro" id="IPR010730">
    <property type="entry name" value="HET"/>
</dbReference>
<sequence length="2440" mass="274530">MISRGERKLRASGPHHTTLDELRAAAQNRCGVCHILAEHINRQPGETVENYPQDPLRYKFCGDDDWNGENTSVDFLGMGHEIFASLSFKSEFSIALDYASVLKEDGQEWSETAIPIEEEIQNLRPTATNTGDAAVLKLAQRWLNNCDSNHYDCGKTYNDGYEKYGPKAEWYPDRLLDLTGEDPRLLVTFEEKPVHSKYATLSHSWGPNPEHLTLTSDNFDDFCKGIHMKTLQQTFREAIQTAKALDIFYIWIDSLCIIQSGRNSKEDWEKQAAAMNEIYSNCTLNISADHAANADEGCFVNRDVELLNSVYFKKKNRDCVFVDGDVNAQLFRTPLGQRGWVVQERLLSPRVLHFGRDQIYWECQGMPFASEIFPGGLHTSQLNIGMVPFNIEIPMIHGAPGCVGWWEIVLQYSKCSLSFPLKDKFFALSAIAERVFSICKEEYAAGLFRSSLPRTLLWRVVSTNEHSTSVSTGNYRAPSWSWMNIDGPVDLSDIWGGSFQSPLNAVLDIENDPADYRNWNYALVKDLQIELLLPDNKFGPIKSARIVLEGWLFSETFMEEICKCWKSAWKGTSASKKDDPESITMISALDTPALDEEMPMLFPIGRNRYIHGLFLKQEGGISDGIYSRLGYFRIDVGYRNPWSKREADIINDNIKATSNPFKLPCNSIFFSNRLQSSRHSVKRLYMKLFIFLSSIFLISISVYFSTPLQELLNSLTNFKKPTATTTAINSRPQSTLSDPSEFMTTANAVKATMSKALAHAKIVPRRSNERGHADHGWLNSYHTFSFANYYDPRYENFGSLRVLNEDRVDAGTGFPTHPHRDAEIFSYILNGELTHRDSMIKPGKEGKQGDDFYRMKRGDVQFTTGGSGIRHSEQNESDKEVHFLQIWALPWSRGLTPRYHTKTFDEAAKRSAFLPILSPLKAGPGATAEEEKVAEPTLQDTIPIHADMVMAAGIIGVDKRYKWTVGAEAVKKTTGRNIYVHLPMCKNGGAKIRLDGREEAVLSEGDGAFISNVNAGDVLSFESIGDTQGGSSSEDKGKQTENTSSIHTDSAFSGESNQGERVLRRWAPNDGGAADVDNSSESTRMKSVGTWDQFAENERRFLGLTTDDDENTYMTRFYKNHPRYKLRIAEAERKAREIEHSAAINCHAAEERVTDNVMDRDNPSDEENKYSGVRREQDFPPLFSSSNKYTPPARRAPTGQSTVFGVPVDPATILSPPARPDRPSEKKKSALAQKDSKPELATPPITTTPKSKATVPTQTPSASRNALPEAKPNAMPNVTALLERDVASAFRNFATQQRRNVEHIRNTKARNDKEIKLNDLKKFAASFELNIPVPTDLVSIIAKDPVKQKEIQKKAKRSAEEDKDNPLHNNSQSFQPGPSQAQQAMPSQQRPQPGNLGARLRNIEQQNKHAQLPLNPIPAHVARISLTGPSNIVDPNFSRRSGGMISAQGGRLNPNSSEFRPNPHPATFNSNSSPGNRPNPPSASDSVEPPALATRSLLKRKPLAASERPSLKEKFNALEPIITIKLPRPEGGRKKLGSTKYAYNVPPIWRQPADDDKDDSTMKVTYKELFEMTAFPTQNSQTMPPPNPSIANIANSISSLEEYPNQVAAETSPLGTEVLSENPNLIEPRFPTITSSRNSHETQITEYSFLEVATDSSDLDFESESEMVTEDLPPGIDSDEIFSSPEKYFQELADFRETIYQRSAIHFYSSSDPITIWPMGGSKQPNRQWVWSIPTGENFQSIARKDNHEIRAYCDQSVGNAEQESTAEDLFHLLEYRNLIFAVCKNISTLRSKGFNNTHFSTLVHDRSRSNVANLLTIPFDRVGNLAEKFDETLDCIWKKIGSPWYRSRPKDPSLWAGEAGYHRKFLSFKCADILYSLGLFEPWDIYETWPPREPWKCSVQVLDLAILSYSVVHTELFDSPPHDSGLVSMRRRSLKCLDKFLRGRQVWVLHRSSLPPHLDEPLYLSTTIDALADIWGPLWKSCPKDDPDTISCYFVSNRSILPWHQDYEDEPQLKTGEVFSHWIPEESSSSFCDKPGIEALVASPSVQKSFNGKETLLIGARETTRKSPGLRFNPNCCSTPDRVDAILMNSGCCRPLGTSGSYTYVDSNQVNVQWGSGGFGPSVGGSRTIKTDGGRTLKEGFLEAWELSPERRNLRIFGKVQFGVIVSGCTKNAKRTSLFGVLSTSTMRTYLGSLQWSKSECKAQFFDALDCQDPAVSLPKLWEERNEWRQEVGRMIYLCLKELKNTGINKDDQFDALWIPERDREYIATLVEKVHSWIPMLRDSLSCCTMAVLATRCLEFSDDECGRRCQGPYLDDIEGKGLSVFETRLIINPRAKIPEGVELRSSKHPEDHQRWSVSKVEVGAEIFLGSQGRLKVISTLKRIGILVEWDNNVLKDLKQEIKEDFRKLVLKSLPCPCHREYFGNEKLEAKAIPLFVISA</sequence>
<feature type="compositionally biased region" description="Basic and acidic residues" evidence="2">
    <location>
        <begin position="1153"/>
        <end position="1178"/>
    </location>
</feature>
<accession>A0A8H4W6E0</accession>
<feature type="compositionally biased region" description="Polar residues" evidence="2">
    <location>
        <begin position="1244"/>
        <end position="1264"/>
    </location>
</feature>
<dbReference type="OrthoDB" id="10261807at2759"/>
<feature type="compositionally biased region" description="Basic and acidic residues" evidence="2">
    <location>
        <begin position="1219"/>
        <end position="1238"/>
    </location>
</feature>
<dbReference type="Pfam" id="PF02678">
    <property type="entry name" value="Pirin"/>
    <property type="match status" value="1"/>
</dbReference>
<dbReference type="InterPro" id="IPR009604">
    <property type="entry name" value="LsmAD_domain"/>
</dbReference>
<feature type="compositionally biased region" description="Basic and acidic residues" evidence="2">
    <location>
        <begin position="1347"/>
        <end position="1366"/>
    </location>
</feature>
<feature type="domain" description="LsmAD" evidence="3">
    <location>
        <begin position="1102"/>
        <end position="1176"/>
    </location>
</feature>
<dbReference type="PANTHER" id="PTHR33112">
    <property type="entry name" value="DOMAIN PROTEIN, PUTATIVE-RELATED"/>
    <property type="match status" value="1"/>
</dbReference>
<feature type="region of interest" description="Disordered" evidence="2">
    <location>
        <begin position="1022"/>
        <end position="1088"/>
    </location>
</feature>
<dbReference type="SMART" id="SM01272">
    <property type="entry name" value="LsmAD"/>
    <property type="match status" value="1"/>
</dbReference>
<feature type="compositionally biased region" description="Low complexity" evidence="2">
    <location>
        <begin position="1375"/>
        <end position="1393"/>
    </location>
</feature>
<comment type="similarity">
    <text evidence="1">Belongs to the pirin family.</text>
</comment>
<protein>
    <recommendedName>
        <fullName evidence="3">LsmAD domain-containing protein</fullName>
    </recommendedName>
</protein>
<dbReference type="Proteomes" id="UP000566819">
    <property type="component" value="Unassembled WGS sequence"/>
</dbReference>